<name>A0ABD6EAF4_9BILA</name>
<sequence length="681" mass="76629">MVELCGLKIIDQGLEGAWPSDIDQHIAQLDFDRSTEDEQNSLFSSVGLNPSIISTDSLDMEKMHARCEVNKNNFKITFDDSEQWASGNLTTWGRIRSTEPLYEKTSSLPDMKGRRSQQESERDQRRRPSSLLATFVERQPGYEYSELYVGNGRYVDVNDNEIGFVPQNTTALQSADRWRHANRLAALTPTKPRRTFADFRSNQLPHLDFMAVPYEMPNLCHSARSLSEIIIKAREGDIGEDKMDVSVISALENRYPDSGLGSSASANSGPLHIEDWPSLAVLLPKNVVEACSFFKQNNQLLVASNSIERSTPKRSEACRTCFGIRKRLHPPMWAQPSNVRKIFCDCSSSEIIDGRSRAEACESRSTAGRFKLHAQELSIIGLPIYDAKRALVEKVIKGIAEVARGNSELSLCSALETLIADGLKDNNTWNMITTITARGPATSNVYAIVKSLEHSKQSPASNARTFFRELLRLNSIDCWICYVVLKEDVLKKLYNEGAFLLRASTSYRSLLWRLVENLELLMVIDHHIVDFKDKDQEKVVTHLEACHIPSDSRVPKSSSMPSRLANQSRPAITLFNSNHCWPQRTSSMRPSKIPHLKSRPRRSMSSFPTAKCSSHSVTFASAVEDMDEPGLLPVSRGERLQILAWRGIYAHCCRLRAHHGRVLQGLLPKSKLRITRSISNV</sequence>
<dbReference type="Proteomes" id="UP001608902">
    <property type="component" value="Unassembled WGS sequence"/>
</dbReference>
<dbReference type="SUPFAM" id="SSF140741">
    <property type="entry name" value="RUN domain-like"/>
    <property type="match status" value="1"/>
</dbReference>
<feature type="region of interest" description="Disordered" evidence="1">
    <location>
        <begin position="584"/>
        <end position="609"/>
    </location>
</feature>
<dbReference type="PANTHER" id="PTHR15591:SF13">
    <property type="entry name" value="RUN DOMAIN-CONTAINING PROTEIN"/>
    <property type="match status" value="1"/>
</dbReference>
<dbReference type="InterPro" id="IPR047343">
    <property type="entry name" value="RUSC1_2"/>
</dbReference>
<evidence type="ECO:0000313" key="4">
    <source>
        <dbReference type="Proteomes" id="UP001608902"/>
    </source>
</evidence>
<accession>A0ABD6EAF4</accession>
<comment type="caution">
    <text evidence="3">The sequence shown here is derived from an EMBL/GenBank/DDBJ whole genome shotgun (WGS) entry which is preliminary data.</text>
</comment>
<evidence type="ECO:0000313" key="3">
    <source>
        <dbReference type="EMBL" id="MFH4973723.1"/>
    </source>
</evidence>
<feature type="region of interest" description="Disordered" evidence="1">
    <location>
        <begin position="103"/>
        <end position="129"/>
    </location>
</feature>
<gene>
    <name evidence="3" type="ORF">AB6A40_000432</name>
</gene>
<feature type="compositionally biased region" description="Basic residues" evidence="1">
    <location>
        <begin position="592"/>
        <end position="602"/>
    </location>
</feature>
<dbReference type="PROSITE" id="PS50826">
    <property type="entry name" value="RUN"/>
    <property type="match status" value="1"/>
</dbReference>
<dbReference type="EMBL" id="JBGFUD010000118">
    <property type="protein sequence ID" value="MFH4973723.1"/>
    <property type="molecule type" value="Genomic_DNA"/>
</dbReference>
<dbReference type="AlphaFoldDB" id="A0ABD6EAF4"/>
<dbReference type="Gene3D" id="1.20.58.900">
    <property type="match status" value="1"/>
</dbReference>
<dbReference type="PANTHER" id="PTHR15591">
    <property type="entry name" value="RUN AND SH3 DOMAIN CONTAINING"/>
    <property type="match status" value="1"/>
</dbReference>
<dbReference type="SMART" id="SM00593">
    <property type="entry name" value="RUN"/>
    <property type="match status" value="1"/>
</dbReference>
<organism evidence="3 4">
    <name type="scientific">Gnathostoma spinigerum</name>
    <dbReference type="NCBI Taxonomy" id="75299"/>
    <lineage>
        <taxon>Eukaryota</taxon>
        <taxon>Metazoa</taxon>
        <taxon>Ecdysozoa</taxon>
        <taxon>Nematoda</taxon>
        <taxon>Chromadorea</taxon>
        <taxon>Rhabditida</taxon>
        <taxon>Spirurina</taxon>
        <taxon>Gnathostomatomorpha</taxon>
        <taxon>Gnathostomatoidea</taxon>
        <taxon>Gnathostomatidae</taxon>
        <taxon>Gnathostoma</taxon>
    </lineage>
</organism>
<dbReference type="InterPro" id="IPR004012">
    <property type="entry name" value="Run_dom"/>
</dbReference>
<evidence type="ECO:0000259" key="2">
    <source>
        <dbReference type="PROSITE" id="PS50826"/>
    </source>
</evidence>
<keyword evidence="4" id="KW-1185">Reference proteome</keyword>
<feature type="domain" description="RUN" evidence="2">
    <location>
        <begin position="402"/>
        <end position="531"/>
    </location>
</feature>
<protein>
    <recommendedName>
        <fullName evidence="2">RUN domain-containing protein</fullName>
    </recommendedName>
</protein>
<proteinExistence type="predicted"/>
<feature type="compositionally biased region" description="Basic and acidic residues" evidence="1">
    <location>
        <begin position="111"/>
        <end position="126"/>
    </location>
</feature>
<dbReference type="Pfam" id="PF02759">
    <property type="entry name" value="RUN"/>
    <property type="match status" value="1"/>
</dbReference>
<evidence type="ECO:0000256" key="1">
    <source>
        <dbReference type="SAM" id="MobiDB-lite"/>
    </source>
</evidence>
<reference evidence="3 4" key="1">
    <citation type="submission" date="2024-08" db="EMBL/GenBank/DDBJ databases">
        <title>Gnathostoma spinigerum genome.</title>
        <authorList>
            <person name="Gonzalez-Bertolin B."/>
            <person name="Monzon S."/>
            <person name="Zaballos A."/>
            <person name="Jimenez P."/>
            <person name="Dekumyoy P."/>
            <person name="Varona S."/>
            <person name="Cuesta I."/>
            <person name="Sumanam S."/>
            <person name="Adisakwattana P."/>
            <person name="Gasser R.B."/>
            <person name="Hernandez-Gonzalez A."/>
            <person name="Young N.D."/>
            <person name="Perteguer M.J."/>
        </authorList>
    </citation>
    <scope>NUCLEOTIDE SEQUENCE [LARGE SCALE GENOMIC DNA]</scope>
    <source>
        <strain evidence="3">AL3</strain>
        <tissue evidence="3">Liver</tissue>
    </source>
</reference>
<dbReference type="InterPro" id="IPR037213">
    <property type="entry name" value="Run_dom_sf"/>
</dbReference>